<dbReference type="EMBL" id="CCSB01000004">
    <property type="protein sequence ID" value="CDZ79105.1"/>
    <property type="molecule type" value="Genomic_DNA"/>
</dbReference>
<dbReference type="PRINTS" id="PR01415">
    <property type="entry name" value="ANKYRIN"/>
</dbReference>
<dbReference type="Gene3D" id="1.10.3290.10">
    <property type="entry name" value="Fido-like domain"/>
    <property type="match status" value="1"/>
</dbReference>
<dbReference type="PANTHER" id="PTHR24118:SF99">
    <property type="entry name" value="POTE ANKYRIN DOMAIN FAMILY MEMBER 3C-RELATED"/>
    <property type="match status" value="1"/>
</dbReference>
<dbReference type="PROSITE" id="PS51459">
    <property type="entry name" value="FIDO"/>
    <property type="match status" value="1"/>
</dbReference>
<keyword evidence="1" id="KW-0040">ANK repeat</keyword>
<dbReference type="SMART" id="SM00248">
    <property type="entry name" value="ANK"/>
    <property type="match status" value="11"/>
</dbReference>
<dbReference type="InterPro" id="IPR002110">
    <property type="entry name" value="Ankyrin_rpt"/>
</dbReference>
<gene>
    <name evidence="3" type="primary">ankX_8</name>
    <name evidence="3" type="ORF">BN59_03422</name>
</gene>
<feature type="domain" description="Fido" evidence="2">
    <location>
        <begin position="148"/>
        <end position="282"/>
    </location>
</feature>
<dbReference type="RefSeq" id="WP_044012263.1">
    <property type="nucleotide sequence ID" value="NZ_CCVW01000004.1"/>
</dbReference>
<dbReference type="PANTHER" id="PTHR24118">
    <property type="entry name" value="POTE ANKYRIN DOMAIN"/>
    <property type="match status" value="1"/>
</dbReference>
<reference evidence="3 4" key="1">
    <citation type="submission" date="2014-06" db="EMBL/GenBank/DDBJ databases">
        <authorList>
            <person name="Urmite Genomes Urmite Genomes"/>
        </authorList>
    </citation>
    <scope>NUCLEOTIDE SEQUENCE [LARGE SCALE GENOMIC DNA]</scope>
</reference>
<dbReference type="InterPro" id="IPR054037">
    <property type="entry name" value="AnkX_ins"/>
</dbReference>
<dbReference type="InterPro" id="IPR036597">
    <property type="entry name" value="Fido-like_dom_sf"/>
</dbReference>
<organism evidence="3 4">
    <name type="scientific">Legionella massiliensis</name>
    <dbReference type="NCBI Taxonomy" id="1034943"/>
    <lineage>
        <taxon>Bacteria</taxon>
        <taxon>Pseudomonadati</taxon>
        <taxon>Pseudomonadota</taxon>
        <taxon>Gammaproteobacteria</taxon>
        <taxon>Legionellales</taxon>
        <taxon>Legionellaceae</taxon>
        <taxon>Legionella</taxon>
    </lineage>
</organism>
<dbReference type="Proteomes" id="UP000044071">
    <property type="component" value="Unassembled WGS sequence"/>
</dbReference>
<dbReference type="AlphaFoldDB" id="A0A078KXG5"/>
<dbReference type="InterPro" id="IPR036770">
    <property type="entry name" value="Ankyrin_rpt-contain_sf"/>
</dbReference>
<evidence type="ECO:0000256" key="1">
    <source>
        <dbReference type="PROSITE-ProRule" id="PRU00023"/>
    </source>
</evidence>
<feature type="repeat" description="ANK" evidence="1">
    <location>
        <begin position="454"/>
        <end position="487"/>
    </location>
</feature>
<dbReference type="InterPro" id="IPR050016">
    <property type="entry name" value="T4SS_AnkX"/>
</dbReference>
<dbReference type="eggNOG" id="COG0666">
    <property type="taxonomic scope" value="Bacteria"/>
</dbReference>
<dbReference type="Pfam" id="PF22170">
    <property type="entry name" value="AnkX_ins"/>
    <property type="match status" value="1"/>
</dbReference>
<keyword evidence="3" id="KW-0808">Transferase</keyword>
<proteinExistence type="predicted"/>
<evidence type="ECO:0000313" key="4">
    <source>
        <dbReference type="Proteomes" id="UP000044071"/>
    </source>
</evidence>
<dbReference type="NCBIfam" id="NF043028">
    <property type="entry name" value="T4SS_AnkX"/>
    <property type="match status" value="1"/>
</dbReference>
<protein>
    <submittedName>
        <fullName evidence="3">Phosphocholine transferase AnkX</fullName>
    </submittedName>
</protein>
<dbReference type="Pfam" id="PF12796">
    <property type="entry name" value="Ank_2"/>
    <property type="match status" value="2"/>
</dbReference>
<feature type="repeat" description="ANK" evidence="1">
    <location>
        <begin position="414"/>
        <end position="450"/>
    </location>
</feature>
<feature type="repeat" description="ANK" evidence="1">
    <location>
        <begin position="578"/>
        <end position="610"/>
    </location>
</feature>
<keyword evidence="4" id="KW-1185">Reference proteome</keyword>
<feature type="repeat" description="ANK" evidence="1">
    <location>
        <begin position="381"/>
        <end position="413"/>
    </location>
</feature>
<accession>A0A078KXG5</accession>
<dbReference type="STRING" id="1034943.BN59_03422"/>
<evidence type="ECO:0000259" key="2">
    <source>
        <dbReference type="PROSITE" id="PS51459"/>
    </source>
</evidence>
<dbReference type="GO" id="GO:0044605">
    <property type="term" value="F:phosphocholine transferase activity"/>
    <property type="evidence" value="ECO:0007669"/>
    <property type="project" value="InterPro"/>
</dbReference>
<name>A0A078KXG5_9GAMM</name>
<dbReference type="SUPFAM" id="SSF48403">
    <property type="entry name" value="Ankyrin repeat"/>
    <property type="match status" value="2"/>
</dbReference>
<dbReference type="PROSITE" id="PS50297">
    <property type="entry name" value="ANK_REP_REGION"/>
    <property type="match status" value="3"/>
</dbReference>
<dbReference type="SUPFAM" id="SSF140931">
    <property type="entry name" value="Fic-like"/>
    <property type="match status" value="1"/>
</dbReference>
<dbReference type="eggNOG" id="COG3177">
    <property type="taxonomic scope" value="Bacteria"/>
</dbReference>
<sequence>MAKLPGLAFLKAYPQEEIWRLFVDGRFWVKENGWHGYESREPGSLNAALESLCSSALEVEDDFELSVDFIKSIHRKCGRKVEELEDKSPGEPRTSEPVSFGIPASRASIKGIEEFLRLHFLIESGAGFGPGTAGIFAPKFEHDYFKDLKPEQIPELAKQIYDDMCEKGFSEASHFFVAVRQNVEVYLEAITQSYNSEIKEAQTIDQKLLVIAKHIRQYEVLHPFKDANGRTFANNLLNILLMQHGLPPATFYEPNVFDLYSAEELVDVIKEAMLNTMTIIESHEKAISLYGYHSTFEDRAQFTAMLDSPAYGEIRGTSFPEQVIGSAEDNLQESISSLSKKYPLHSAAVYLAEEDLIAVMIAKNPDQINKRIEQGAPPLYVGRTPIHLAIMMHNSAMIDQLLEAGADLSIRDYNGKTALHYAAEYGNMKIMGKVLSALMSHKDAIEILNIKDNQGKTAFHYAAEFGSPEVVASLTITNLVRVNELDNQGSSAVTIAYKSNKLTTFDTLLNPEVDISNELLMEIVNRKDIDSFKKIVERNPKILASRDAFEVAVRLGSIGLVRAFLQAGMHIDTPLNEDNATALMVAVNGGDVRLARYLLKKGADTTLTDVHGSTCLHSVLYAAPKHRVAMAKMLLDKDRTLVNRFAKDVPPPIFVAITLKDYGVASMLLEMGSRVTYNNYEENNLLHRAMDAWCDMPMLEKIIEIDSGMLSQLNIEGRNPFHQGLYNRAISTYPSRAEENQFVQLANYLLDEGVDLNTKDRTGKTILDIALSRQYCHLGVKLMQAGAQTNISLPTRFLKHADANDILEHLQAFQDELNGKLDQNPLIAMGQLNDLYIKIRANAIRTPTGFMPDNRSFFKGKSADQKAHDSVLTVLKRLYDSKLHNVLDSHYGASRGELQEKSDSFNQNLRVLINNQEISKKIDKPTKQLVEGESHRIRWK</sequence>
<dbReference type="PROSITE" id="PS50088">
    <property type="entry name" value="ANK_REPEAT"/>
    <property type="match status" value="4"/>
</dbReference>
<dbReference type="Gene3D" id="1.25.40.20">
    <property type="entry name" value="Ankyrin repeat-containing domain"/>
    <property type="match status" value="2"/>
</dbReference>
<dbReference type="InterPro" id="IPR003812">
    <property type="entry name" value="Fido"/>
</dbReference>
<evidence type="ECO:0000313" key="3">
    <source>
        <dbReference type="EMBL" id="CDZ79105.1"/>
    </source>
</evidence>
<dbReference type="OrthoDB" id="5649256at2"/>
<dbReference type="Pfam" id="PF00023">
    <property type="entry name" value="Ank"/>
    <property type="match status" value="1"/>
</dbReference>